<feature type="region of interest" description="Disordered" evidence="1">
    <location>
        <begin position="469"/>
        <end position="497"/>
    </location>
</feature>
<reference evidence="3" key="1">
    <citation type="journal article" date="2015" name="PLoS Genet.">
        <title>Genome Sequence and Transcriptome Analyses of Chrysochromulina tobin: Metabolic Tools for Enhanced Algal Fitness in the Prominent Order Prymnesiales (Haptophyceae).</title>
        <authorList>
            <person name="Hovde B.T."/>
            <person name="Deodato C.R."/>
            <person name="Hunsperger H.M."/>
            <person name="Ryken S.A."/>
            <person name="Yost W."/>
            <person name="Jha R.K."/>
            <person name="Patterson J."/>
            <person name="Monnat R.J. Jr."/>
            <person name="Barlow S.B."/>
            <person name="Starkenburg S.R."/>
            <person name="Cattolico R.A."/>
        </authorList>
    </citation>
    <scope>NUCLEOTIDE SEQUENCE</scope>
    <source>
        <strain evidence="3">CCMP291</strain>
    </source>
</reference>
<dbReference type="Gene3D" id="3.30.870.10">
    <property type="entry name" value="Endonuclease Chain A"/>
    <property type="match status" value="1"/>
</dbReference>
<evidence type="ECO:0000313" key="3">
    <source>
        <dbReference type="Proteomes" id="UP000037460"/>
    </source>
</evidence>
<dbReference type="GO" id="GO:0006281">
    <property type="term" value="P:DNA repair"/>
    <property type="evidence" value="ECO:0007669"/>
    <property type="project" value="InterPro"/>
</dbReference>
<dbReference type="SUPFAM" id="SSF56024">
    <property type="entry name" value="Phospholipase D/nuclease"/>
    <property type="match status" value="1"/>
</dbReference>
<keyword evidence="3" id="KW-1185">Reference proteome</keyword>
<dbReference type="GO" id="GO:0005634">
    <property type="term" value="C:nucleus"/>
    <property type="evidence" value="ECO:0007669"/>
    <property type="project" value="InterPro"/>
</dbReference>
<dbReference type="Proteomes" id="UP000037460">
    <property type="component" value="Unassembled WGS sequence"/>
</dbReference>
<dbReference type="GO" id="GO:0008081">
    <property type="term" value="F:phosphoric diester hydrolase activity"/>
    <property type="evidence" value="ECO:0007669"/>
    <property type="project" value="InterPro"/>
</dbReference>
<organism evidence="2 3">
    <name type="scientific">Chrysochromulina tobinii</name>
    <dbReference type="NCBI Taxonomy" id="1460289"/>
    <lineage>
        <taxon>Eukaryota</taxon>
        <taxon>Haptista</taxon>
        <taxon>Haptophyta</taxon>
        <taxon>Prymnesiophyceae</taxon>
        <taxon>Prymnesiales</taxon>
        <taxon>Chrysochromulinaceae</taxon>
        <taxon>Chrysochromulina</taxon>
    </lineage>
</organism>
<dbReference type="AlphaFoldDB" id="A0A0M0J6C8"/>
<dbReference type="PANTHER" id="PTHR12415">
    <property type="entry name" value="TYROSYL-DNA PHOSPHODIESTERASE 1"/>
    <property type="match status" value="1"/>
</dbReference>
<proteinExistence type="predicted"/>
<comment type="caution">
    <text evidence="2">The sequence shown here is derived from an EMBL/GenBank/DDBJ whole genome shotgun (WGS) entry which is preliminary data.</text>
</comment>
<protein>
    <submittedName>
        <fullName evidence="2">Uncharacterized protein</fullName>
    </submittedName>
</protein>
<dbReference type="InterPro" id="IPR010347">
    <property type="entry name" value="Tdp1"/>
</dbReference>
<evidence type="ECO:0000256" key="1">
    <source>
        <dbReference type="SAM" id="MobiDB-lite"/>
    </source>
</evidence>
<accession>A0A0M0J6C8</accession>
<sequence length="497" mass="53513">MVTACGVAAAAENRFDAELEMAVGGAAASAASEAFARAECMPEVSRGELLWRREALVSALFTSYGTDYFFLSELVRGSPAASRPRGVVVVDNYDHHRTPPGLDESTYTPANASVGVHFSVVLPPFFGPDTAAADRTRVHHGTMHPKLWLLEFDRGGPVPTGAGLGAGLGAGFLRLIISSANLGRYDAKINNQVWACDFVRCEDAEEALASLSVKDLKRECIHDYGVDLGGGCERREWQQALLEARRTATADFGADLRRFVRALLERVSPALWKLWEDTLANYELCPPLGTHLILSVPGRYSTSRAEPQTGLISDRARISSELVGSRQSSDRARTELCYALPPLGTAGAPGTTPTVVCEAELYGQLALRRHLRAALHARPPSERPNVVEYACSSLGVLEDIMQPLLGCYPANANAAERARARAAAFKEGLAPIAEHHSRPHEPHVKLVWPSLNETLPAFARGTGLLTIGGGKNTMTGPSDAKLRPTEALPRTQHCPVG</sequence>
<evidence type="ECO:0000313" key="2">
    <source>
        <dbReference type="EMBL" id="KOO21985.1"/>
    </source>
</evidence>
<name>A0A0M0J6C8_9EUKA</name>
<dbReference type="OrthoDB" id="47785at2759"/>
<gene>
    <name evidence="2" type="ORF">Ctob_000443</name>
</gene>
<dbReference type="EMBL" id="JWZX01003318">
    <property type="protein sequence ID" value="KOO21985.1"/>
    <property type="molecule type" value="Genomic_DNA"/>
</dbReference>